<reference evidence="1" key="1">
    <citation type="submission" date="2021-06" db="EMBL/GenBank/DDBJ databases">
        <authorList>
            <person name="Kallberg Y."/>
            <person name="Tangrot J."/>
            <person name="Rosling A."/>
        </authorList>
    </citation>
    <scope>NUCLEOTIDE SEQUENCE</scope>
    <source>
        <strain evidence="1">28 12/20/2015</strain>
    </source>
</reference>
<dbReference type="Proteomes" id="UP000789366">
    <property type="component" value="Unassembled WGS sequence"/>
</dbReference>
<dbReference type="EMBL" id="CAJVPW010017355">
    <property type="protein sequence ID" value="CAG8676228.1"/>
    <property type="molecule type" value="Genomic_DNA"/>
</dbReference>
<organism evidence="1 2">
    <name type="scientific">Cetraspora pellucida</name>
    <dbReference type="NCBI Taxonomy" id="1433469"/>
    <lineage>
        <taxon>Eukaryota</taxon>
        <taxon>Fungi</taxon>
        <taxon>Fungi incertae sedis</taxon>
        <taxon>Mucoromycota</taxon>
        <taxon>Glomeromycotina</taxon>
        <taxon>Glomeromycetes</taxon>
        <taxon>Diversisporales</taxon>
        <taxon>Gigasporaceae</taxon>
        <taxon>Cetraspora</taxon>
    </lineage>
</organism>
<proteinExistence type="predicted"/>
<evidence type="ECO:0000313" key="1">
    <source>
        <dbReference type="EMBL" id="CAG8676228.1"/>
    </source>
</evidence>
<sequence length="192" mass="22367">AIRLVKAAWDAISTETLKNCWRHTGILPSQHLVKIFSELEPEPNEDPEAQIIQIPEIITTQHEAQEVIDLTEDPHLRRLTQDYLDDDEPIETEEALDDERIIELVKNPIVNDNRSNDQVDEEPKITFAEAKSSLNQLLTFICQQSFQTDSFIKENDESFFYDFLTRTHQASTKFMKQSTLEHLIIREHTDHP</sequence>
<keyword evidence="2" id="KW-1185">Reference proteome</keyword>
<evidence type="ECO:0000313" key="2">
    <source>
        <dbReference type="Proteomes" id="UP000789366"/>
    </source>
</evidence>
<comment type="caution">
    <text evidence="1">The sequence shown here is derived from an EMBL/GenBank/DDBJ whole genome shotgun (WGS) entry which is preliminary data.</text>
</comment>
<accession>A0ACA9NW05</accession>
<gene>
    <name evidence="1" type="ORF">SPELUC_LOCUS9918</name>
</gene>
<name>A0ACA9NW05_9GLOM</name>
<feature type="non-terminal residue" evidence="1">
    <location>
        <position position="1"/>
    </location>
</feature>
<protein>
    <submittedName>
        <fullName evidence="1">15999_t:CDS:1</fullName>
    </submittedName>
</protein>